<dbReference type="AlphaFoldDB" id="A0A2T0SBJ2"/>
<dbReference type="OrthoDB" id="5195323at2"/>
<evidence type="ECO:0000256" key="1">
    <source>
        <dbReference type="SAM" id="SignalP"/>
    </source>
</evidence>
<evidence type="ECO:0000313" key="2">
    <source>
        <dbReference type="EMBL" id="PRY30788.1"/>
    </source>
</evidence>
<organism evidence="2 3">
    <name type="scientific">Pseudosporangium ferrugineum</name>
    <dbReference type="NCBI Taxonomy" id="439699"/>
    <lineage>
        <taxon>Bacteria</taxon>
        <taxon>Bacillati</taxon>
        <taxon>Actinomycetota</taxon>
        <taxon>Actinomycetes</taxon>
        <taxon>Micromonosporales</taxon>
        <taxon>Micromonosporaceae</taxon>
        <taxon>Pseudosporangium</taxon>
    </lineage>
</organism>
<keyword evidence="1" id="KW-0732">Signal</keyword>
<dbReference type="RefSeq" id="WP_106126387.1">
    <property type="nucleotide sequence ID" value="NZ_PVZG01000004.1"/>
</dbReference>
<dbReference type="Proteomes" id="UP000239209">
    <property type="component" value="Unassembled WGS sequence"/>
</dbReference>
<protein>
    <recommendedName>
        <fullName evidence="4">Peptidase inhibitor family I36</fullName>
    </recommendedName>
</protein>
<dbReference type="InterPro" id="IPR006311">
    <property type="entry name" value="TAT_signal"/>
</dbReference>
<comment type="caution">
    <text evidence="2">The sequence shown here is derived from an EMBL/GenBank/DDBJ whole genome shotgun (WGS) entry which is preliminary data.</text>
</comment>
<dbReference type="EMBL" id="PVZG01000004">
    <property type="protein sequence ID" value="PRY30788.1"/>
    <property type="molecule type" value="Genomic_DNA"/>
</dbReference>
<feature type="chain" id="PRO_5015740064" description="Peptidase inhibitor family I36" evidence="1">
    <location>
        <begin position="28"/>
        <end position="149"/>
    </location>
</feature>
<evidence type="ECO:0008006" key="4">
    <source>
        <dbReference type="Google" id="ProtNLM"/>
    </source>
</evidence>
<proteinExistence type="predicted"/>
<name>A0A2T0SBJ2_9ACTN</name>
<gene>
    <name evidence="2" type="ORF">CLV70_104340</name>
</gene>
<feature type="signal peptide" evidence="1">
    <location>
        <begin position="1"/>
        <end position="27"/>
    </location>
</feature>
<accession>A0A2T0SBJ2</accession>
<dbReference type="PROSITE" id="PS51318">
    <property type="entry name" value="TAT"/>
    <property type="match status" value="1"/>
</dbReference>
<dbReference type="Gene3D" id="2.60.20.10">
    <property type="entry name" value="Crystallins"/>
    <property type="match status" value="1"/>
</dbReference>
<reference evidence="2 3" key="1">
    <citation type="submission" date="2018-03" db="EMBL/GenBank/DDBJ databases">
        <title>Genomic Encyclopedia of Archaeal and Bacterial Type Strains, Phase II (KMG-II): from individual species to whole genera.</title>
        <authorList>
            <person name="Goeker M."/>
        </authorList>
    </citation>
    <scope>NUCLEOTIDE SEQUENCE [LARGE SCALE GENOMIC DNA]</scope>
    <source>
        <strain evidence="2 3">DSM 45348</strain>
    </source>
</reference>
<sequence length="149" mass="16073">MKTIRNLMAGAAVTAALLAGLPTAAHAQPAAAPARAGAQLLGDGYFYAWDLPYKSGASCRWFNSDTNWGDNCGNFRNRASSVQNNSSQGNYANLYYHPDGGGAWACIAPGDYWDNLANYYFTWGPADGKNKSTNNEIAGFRWTTTQCGR</sequence>
<keyword evidence="3" id="KW-1185">Reference proteome</keyword>
<evidence type="ECO:0000313" key="3">
    <source>
        <dbReference type="Proteomes" id="UP000239209"/>
    </source>
</evidence>